<keyword evidence="3" id="KW-1185">Reference proteome</keyword>
<dbReference type="InterPro" id="IPR042567">
    <property type="entry name" value="SPIN/Ssty_sf"/>
</dbReference>
<evidence type="ECO:0000256" key="1">
    <source>
        <dbReference type="SAM" id="MobiDB-lite"/>
    </source>
</evidence>
<reference evidence="2" key="2">
    <citation type="submission" date="2025-09" db="UniProtKB">
        <authorList>
            <consortium name="Ensembl"/>
        </authorList>
    </citation>
    <scope>IDENTIFICATION</scope>
</reference>
<organism evidence="2 3">
    <name type="scientific">Mus spicilegus</name>
    <name type="common">Mound-building mouse</name>
    <dbReference type="NCBI Taxonomy" id="10103"/>
    <lineage>
        <taxon>Eukaryota</taxon>
        <taxon>Metazoa</taxon>
        <taxon>Chordata</taxon>
        <taxon>Craniata</taxon>
        <taxon>Vertebrata</taxon>
        <taxon>Euteleostomi</taxon>
        <taxon>Mammalia</taxon>
        <taxon>Eutheria</taxon>
        <taxon>Euarchontoglires</taxon>
        <taxon>Glires</taxon>
        <taxon>Rodentia</taxon>
        <taxon>Myomorpha</taxon>
        <taxon>Muroidea</taxon>
        <taxon>Muridae</taxon>
        <taxon>Murinae</taxon>
        <taxon>Mus</taxon>
        <taxon>Mus</taxon>
    </lineage>
</organism>
<dbReference type="Proteomes" id="UP000694415">
    <property type="component" value="Unplaced"/>
</dbReference>
<reference evidence="2" key="1">
    <citation type="submission" date="2025-08" db="UniProtKB">
        <authorList>
            <consortium name="Ensembl"/>
        </authorList>
    </citation>
    <scope>IDENTIFICATION</scope>
</reference>
<protein>
    <submittedName>
        <fullName evidence="2">Uncharacterized protein</fullName>
    </submittedName>
</protein>
<proteinExistence type="predicted"/>
<feature type="region of interest" description="Disordered" evidence="1">
    <location>
        <begin position="67"/>
        <end position="95"/>
    </location>
</feature>
<evidence type="ECO:0000313" key="3">
    <source>
        <dbReference type="Proteomes" id="UP000694415"/>
    </source>
</evidence>
<accession>A0A8C6GQ46</accession>
<name>A0A8C6GQ46_MUSSI</name>
<evidence type="ECO:0000313" key="2">
    <source>
        <dbReference type="Ensembl" id="ENSMSIP00000009412.1"/>
    </source>
</evidence>
<dbReference type="Ensembl" id="ENSMSIT00000011965.1">
    <property type="protein sequence ID" value="ENSMSIP00000009412.1"/>
    <property type="gene ID" value="ENSMSIG00000008301.1"/>
</dbReference>
<sequence>MLQCLLGGRFCSAWRGTSWQRKQVQVQAAIRSHRMTTAKRTSPFEKQGNILCNPRIPGPGKTAMLLRPHGSLGPSKAKLQPTGLPSSHSLKGDPLQPREMGSCSSLVLENHSLHLIKYGGFDCVCGLELITCEKASALNVLSDRATRPKWTVDT</sequence>
<dbReference type="AlphaFoldDB" id="A0A8C6GQ46"/>
<dbReference type="Gene3D" id="2.80.10.70">
    <property type="entry name" value="Spindlin/Ssty"/>
    <property type="match status" value="1"/>
</dbReference>